<accession>A0ABV1GAI7</accession>
<name>A0ABV1GAI7_9FIRM</name>
<evidence type="ECO:0000259" key="5">
    <source>
        <dbReference type="Pfam" id="PF04073"/>
    </source>
</evidence>
<evidence type="ECO:0000256" key="3">
    <source>
        <dbReference type="ARBA" id="ARBA00023239"/>
    </source>
</evidence>
<dbReference type="InterPro" id="IPR004369">
    <property type="entry name" value="Prolyl-tRNA_editing_YbaK/EbsC"/>
</dbReference>
<evidence type="ECO:0000256" key="2">
    <source>
        <dbReference type="ARBA" id="ARBA00022917"/>
    </source>
</evidence>
<sequence length="164" mass="17296">MAKKEVKTNVMRMLDKAGVAYTPHAYDASDGAIDGAAVARKLGQDPAAVFKTLVTQGASKNYFVFVIPVLRELDLKKAARAVGEKSVAMLHVADLLKVTGYVRGGCSPLGMKKPFVTVLDESCLSQPAIAVSAGHIGFQVELAPADLLKLARARTADVTQGDLA</sequence>
<evidence type="ECO:0000256" key="4">
    <source>
        <dbReference type="PIRNR" id="PIRNR006181"/>
    </source>
</evidence>
<proteinExistence type="inferred from homology"/>
<dbReference type="InterPro" id="IPR007214">
    <property type="entry name" value="YbaK/aa-tRNA-synth-assoc-dom"/>
</dbReference>
<dbReference type="PANTHER" id="PTHR30411">
    <property type="entry name" value="CYTOPLASMIC PROTEIN"/>
    <property type="match status" value="1"/>
</dbReference>
<dbReference type="EMBL" id="JBBMFA010000001">
    <property type="protein sequence ID" value="MEQ2518832.1"/>
    <property type="molecule type" value="Genomic_DNA"/>
</dbReference>
<evidence type="ECO:0000256" key="1">
    <source>
        <dbReference type="ARBA" id="ARBA00009798"/>
    </source>
</evidence>
<protein>
    <recommendedName>
        <fullName evidence="4">Cys-tRNA(Pro)/Cys-tRNA(Cys) deacylase</fullName>
        <ecNumber evidence="4">4.2.-.-</ecNumber>
    </recommendedName>
</protein>
<keyword evidence="2 4" id="KW-0648">Protein biosynthesis</keyword>
<comment type="caution">
    <text evidence="6">The sequence shown here is derived from an EMBL/GenBank/DDBJ whole genome shotgun (WGS) entry which is preliminary data.</text>
</comment>
<dbReference type="PANTHER" id="PTHR30411:SF0">
    <property type="entry name" value="CYS-TRNA(PRO)_CYS-TRNA(CYS) DEACYLASE YBAK"/>
    <property type="match status" value="1"/>
</dbReference>
<dbReference type="CDD" id="cd00002">
    <property type="entry name" value="YbaK_deacylase"/>
    <property type="match status" value="1"/>
</dbReference>
<feature type="domain" description="YbaK/aminoacyl-tRNA synthetase-associated" evidence="5">
    <location>
        <begin position="36"/>
        <end position="150"/>
    </location>
</feature>
<comment type="similarity">
    <text evidence="1 4">Belongs to the prolyl-tRNA editing family. YbaK/EbsC subfamily.</text>
</comment>
<dbReference type="PIRSF" id="PIRSF006181">
    <property type="entry name" value="EbsC_YbaK"/>
    <property type="match status" value="1"/>
</dbReference>
<dbReference type="InterPro" id="IPR036754">
    <property type="entry name" value="YbaK/aa-tRNA-synt-asso_dom_sf"/>
</dbReference>
<reference evidence="6 7" key="1">
    <citation type="submission" date="2024-03" db="EMBL/GenBank/DDBJ databases">
        <title>Human intestinal bacterial collection.</title>
        <authorList>
            <person name="Pauvert C."/>
            <person name="Hitch T.C.A."/>
            <person name="Clavel T."/>
        </authorList>
    </citation>
    <scope>NUCLEOTIDE SEQUENCE [LARGE SCALE GENOMIC DNA]</scope>
    <source>
        <strain evidence="6 7">CLA-JM-H11</strain>
    </source>
</reference>
<dbReference type="Proteomes" id="UP001477672">
    <property type="component" value="Unassembled WGS sequence"/>
</dbReference>
<dbReference type="EC" id="4.2.-.-" evidence="4"/>
<dbReference type="Gene3D" id="3.90.960.10">
    <property type="entry name" value="YbaK/aminoacyl-tRNA synthetase-associated domain"/>
    <property type="match status" value="1"/>
</dbReference>
<dbReference type="Pfam" id="PF04073">
    <property type="entry name" value="tRNA_edit"/>
    <property type="match status" value="1"/>
</dbReference>
<organism evidence="6 7">
    <name type="scientific">Ruthenibacterium intestinale</name>
    <dbReference type="NCBI Taxonomy" id="3133163"/>
    <lineage>
        <taxon>Bacteria</taxon>
        <taxon>Bacillati</taxon>
        <taxon>Bacillota</taxon>
        <taxon>Clostridia</taxon>
        <taxon>Eubacteriales</taxon>
        <taxon>Oscillospiraceae</taxon>
        <taxon>Ruthenibacterium</taxon>
    </lineage>
</organism>
<evidence type="ECO:0000313" key="6">
    <source>
        <dbReference type="EMBL" id="MEQ2518832.1"/>
    </source>
</evidence>
<dbReference type="SUPFAM" id="SSF55826">
    <property type="entry name" value="YbaK/ProRS associated domain"/>
    <property type="match status" value="1"/>
</dbReference>
<evidence type="ECO:0000313" key="7">
    <source>
        <dbReference type="Proteomes" id="UP001477672"/>
    </source>
</evidence>
<gene>
    <name evidence="6" type="primary">ybaK</name>
    <name evidence="6" type="ORF">WMO24_00005</name>
</gene>
<keyword evidence="3 4" id="KW-0456">Lyase</keyword>
<keyword evidence="7" id="KW-1185">Reference proteome</keyword>
<dbReference type="NCBIfam" id="TIGR00011">
    <property type="entry name" value="YbaK_EbsC"/>
    <property type="match status" value="1"/>
</dbReference>
<dbReference type="RefSeq" id="WP_349213945.1">
    <property type="nucleotide sequence ID" value="NZ_JBBMFA010000001.1"/>
</dbReference>